<dbReference type="Proteomes" id="UP000254141">
    <property type="component" value="Unassembled WGS sequence"/>
</dbReference>
<protein>
    <recommendedName>
        <fullName evidence="1">Rad50/SbcC-type AAA domain-containing protein</fullName>
    </recommendedName>
</protein>
<dbReference type="SUPFAM" id="SSF52540">
    <property type="entry name" value="P-loop containing nucleoside triphosphate hydrolases"/>
    <property type="match status" value="1"/>
</dbReference>
<evidence type="ECO:0000313" key="2">
    <source>
        <dbReference type="EMBL" id="STU50047.1"/>
    </source>
</evidence>
<organism evidence="2 3">
    <name type="scientific">Klebsiella pneumoniae</name>
    <dbReference type="NCBI Taxonomy" id="573"/>
    <lineage>
        <taxon>Bacteria</taxon>
        <taxon>Pseudomonadati</taxon>
        <taxon>Pseudomonadota</taxon>
        <taxon>Gammaproteobacteria</taxon>
        <taxon>Enterobacterales</taxon>
        <taxon>Enterobacteriaceae</taxon>
        <taxon>Klebsiella/Raoultella group</taxon>
        <taxon>Klebsiella</taxon>
        <taxon>Klebsiella pneumoniae complex</taxon>
    </lineage>
</organism>
<comment type="caution">
    <text evidence="2">The sequence shown here is derived from an EMBL/GenBank/DDBJ whole genome shotgun (WGS) entry which is preliminary data.</text>
</comment>
<evidence type="ECO:0000313" key="3">
    <source>
        <dbReference type="Proteomes" id="UP000254141"/>
    </source>
</evidence>
<feature type="domain" description="Rad50/SbcC-type AAA" evidence="1">
    <location>
        <begin position="21"/>
        <end position="98"/>
    </location>
</feature>
<accession>A0AB74GPS0</accession>
<dbReference type="EMBL" id="UGLU01000001">
    <property type="protein sequence ID" value="STU50047.1"/>
    <property type="molecule type" value="Genomic_DNA"/>
</dbReference>
<dbReference type="Gene3D" id="3.40.50.300">
    <property type="entry name" value="P-loop containing nucleotide triphosphate hydrolases"/>
    <property type="match status" value="1"/>
</dbReference>
<dbReference type="InterPro" id="IPR038729">
    <property type="entry name" value="Rad50/SbcC_AAA"/>
</dbReference>
<dbReference type="GO" id="GO:0016887">
    <property type="term" value="F:ATP hydrolysis activity"/>
    <property type="evidence" value="ECO:0007669"/>
    <property type="project" value="InterPro"/>
</dbReference>
<sequence length="126" mass="14482">MKSYLRIERLILVGVRKNYIVKFEDGLNIIHGDSDTGKSSILEFINYLLGASKIELADEIISSVNYAALEVIINDSAYTIVRDIYKPQNFIEVYQCPFERREAFISRKYAPNFSNNNAQMDSFLIS</sequence>
<proteinExistence type="predicted"/>
<dbReference type="AlphaFoldDB" id="A0AB74GPS0"/>
<gene>
    <name evidence="2" type="ORF">NCTC5051_01839</name>
</gene>
<reference evidence="2 3" key="1">
    <citation type="submission" date="2018-06" db="EMBL/GenBank/DDBJ databases">
        <authorList>
            <consortium name="Pathogen Informatics"/>
            <person name="Doyle S."/>
        </authorList>
    </citation>
    <scope>NUCLEOTIDE SEQUENCE [LARGE SCALE GENOMIC DNA]</scope>
    <source>
        <strain evidence="2 3">NCTC5051</strain>
    </source>
</reference>
<dbReference type="InterPro" id="IPR027417">
    <property type="entry name" value="P-loop_NTPase"/>
</dbReference>
<dbReference type="Pfam" id="PF13476">
    <property type="entry name" value="AAA_23"/>
    <property type="match status" value="1"/>
</dbReference>
<name>A0AB74GPS0_KLEPN</name>
<dbReference type="GO" id="GO:0006302">
    <property type="term" value="P:double-strand break repair"/>
    <property type="evidence" value="ECO:0007669"/>
    <property type="project" value="InterPro"/>
</dbReference>
<evidence type="ECO:0000259" key="1">
    <source>
        <dbReference type="Pfam" id="PF13476"/>
    </source>
</evidence>